<name>A0A0H5RCW7_9EUKA</name>
<proteinExistence type="predicted"/>
<reference evidence="1" key="1">
    <citation type="submission" date="2015-04" db="EMBL/GenBank/DDBJ databases">
        <title>The genome sequence of the plant pathogenic Rhizarian Plasmodiophora brassicae reveals insights in its biotrophic life cycle and the origin of chitin synthesis.</title>
        <authorList>
            <person name="Schwelm A."/>
            <person name="Fogelqvist J."/>
            <person name="Knaust A."/>
            <person name="Julke S."/>
            <person name="Lilja T."/>
            <person name="Dhandapani V."/>
            <person name="Bonilla-Rosso G."/>
            <person name="Karlsson M."/>
            <person name="Shevchenko A."/>
            <person name="Choi S.R."/>
            <person name="Kim H.G."/>
            <person name="Park J.Y."/>
            <person name="Lim Y.P."/>
            <person name="Ludwig-Muller J."/>
            <person name="Dixelius C."/>
        </authorList>
    </citation>
    <scope>NUCLEOTIDE SEQUENCE</scope>
    <source>
        <tissue evidence="1">Potato root galls</tissue>
    </source>
</reference>
<protein>
    <submittedName>
        <fullName evidence="1">Uncharacterized protein</fullName>
    </submittedName>
</protein>
<dbReference type="EMBL" id="HACM01011005">
    <property type="protein sequence ID" value="CRZ11447.1"/>
    <property type="molecule type" value="Transcribed_RNA"/>
</dbReference>
<sequence>MEKFLTTYDDRLQQLVLRVERIEKRETAENHVNGASKRTRKDEPILLIPERDISFIHFQLASPVKDAIHELGRRALVDHSAAMRFLRVGSDKYVATAALHSNELQVIRDMVNWSFLPAQVVEIIEMRFVKTVAKKVEHTKRKVRQCSASALVEVAKFSKTEAPFIHDLFDLLKSTVQIPKRDGLCNSLASSSVLSPNTSMSSSESLFLKDGNFAGSDSEPCRPYSLVNVDISMLSKCQDSSLKHEAHDFSKIASTF</sequence>
<organism evidence="1">
    <name type="scientific">Spongospora subterranea</name>
    <dbReference type="NCBI Taxonomy" id="70186"/>
    <lineage>
        <taxon>Eukaryota</taxon>
        <taxon>Sar</taxon>
        <taxon>Rhizaria</taxon>
        <taxon>Endomyxa</taxon>
        <taxon>Phytomyxea</taxon>
        <taxon>Plasmodiophorida</taxon>
        <taxon>Plasmodiophoridae</taxon>
        <taxon>Spongospora</taxon>
    </lineage>
</organism>
<dbReference type="AlphaFoldDB" id="A0A0H5RCW7"/>
<evidence type="ECO:0000313" key="1">
    <source>
        <dbReference type="EMBL" id="CRZ11447.1"/>
    </source>
</evidence>
<accession>A0A0H5RCW7</accession>